<dbReference type="InterPro" id="IPR006842">
    <property type="entry name" value="Transposase_31"/>
</dbReference>
<organism evidence="4 5">
    <name type="scientific">Paludibacterium paludis</name>
    <dbReference type="NCBI Taxonomy" id="1225769"/>
    <lineage>
        <taxon>Bacteria</taxon>
        <taxon>Pseudomonadati</taxon>
        <taxon>Pseudomonadota</taxon>
        <taxon>Betaproteobacteria</taxon>
        <taxon>Neisseriales</taxon>
        <taxon>Chromobacteriaceae</taxon>
        <taxon>Paludibacterium</taxon>
    </lineage>
</organism>
<gene>
    <name evidence="4" type="ORF">GCM10011289_14400</name>
</gene>
<feature type="domain" description="Transposase (putative) YhgA-like" evidence="3">
    <location>
        <begin position="6"/>
        <end position="198"/>
    </location>
</feature>
<proteinExistence type="inferred from homology"/>
<dbReference type="AlphaFoldDB" id="A0A918P162"/>
<sequence length="282" mass="31668">MNTSHPHDAIFKQFMSDPATARDFLDIHLPPGLRGLCDLSSLRLEPGCFIEPDLRAFYSDILYALRADGRPGYISCVVEHQSRPEKLMAFRLIRYCLAAMQQHLRQGHDRLPLVIPLLFYHGTASPYPYSTHWLDLFEQPEVAALLYSQPFPLVDVTVLSGDDIMKHRRIALLELVRKHIRQRDMLELAEPIGFLLSLGLCSTEARASGRHPSSRTATSCQGRGSQNHSGNHGPDRTGIAAVAPLSADSRFPKPYPEKQMKKRRARIEPSPAVLFIPRLTAG</sequence>
<accession>A0A918P162</accession>
<comment type="caution">
    <text evidence="4">The sequence shown here is derived from an EMBL/GenBank/DDBJ whole genome shotgun (WGS) entry which is preliminary data.</text>
</comment>
<evidence type="ECO:0000313" key="5">
    <source>
        <dbReference type="Proteomes" id="UP000645257"/>
    </source>
</evidence>
<dbReference type="Proteomes" id="UP000645257">
    <property type="component" value="Unassembled WGS sequence"/>
</dbReference>
<dbReference type="PANTHER" id="PTHR34611">
    <property type="match status" value="1"/>
</dbReference>
<evidence type="ECO:0000313" key="4">
    <source>
        <dbReference type="EMBL" id="GGY12380.1"/>
    </source>
</evidence>
<dbReference type="InterPro" id="IPR010106">
    <property type="entry name" value="RpnA"/>
</dbReference>
<protein>
    <recommendedName>
        <fullName evidence="3">Transposase (putative) YhgA-like domain-containing protein</fullName>
    </recommendedName>
</protein>
<reference evidence="4" key="2">
    <citation type="submission" date="2020-09" db="EMBL/GenBank/DDBJ databases">
        <authorList>
            <person name="Sun Q."/>
            <person name="Kim S."/>
        </authorList>
    </citation>
    <scope>NUCLEOTIDE SEQUENCE</scope>
    <source>
        <strain evidence="4">KCTC 32182</strain>
    </source>
</reference>
<keyword evidence="5" id="KW-1185">Reference proteome</keyword>
<name>A0A918P162_9NEIS</name>
<reference evidence="4" key="1">
    <citation type="journal article" date="2014" name="Int. J. Syst. Evol. Microbiol.">
        <title>Complete genome sequence of Corynebacterium casei LMG S-19264T (=DSM 44701T), isolated from a smear-ripened cheese.</title>
        <authorList>
            <consortium name="US DOE Joint Genome Institute (JGI-PGF)"/>
            <person name="Walter F."/>
            <person name="Albersmeier A."/>
            <person name="Kalinowski J."/>
            <person name="Ruckert C."/>
        </authorList>
    </citation>
    <scope>NUCLEOTIDE SEQUENCE</scope>
    <source>
        <strain evidence="4">KCTC 32182</strain>
    </source>
</reference>
<dbReference type="PANTHER" id="PTHR34611:SF2">
    <property type="entry name" value="INACTIVE RECOMBINATION-PROMOTING NUCLEASE-LIKE PROTEIN RPNE-RELATED"/>
    <property type="match status" value="1"/>
</dbReference>
<evidence type="ECO:0000256" key="2">
    <source>
        <dbReference type="SAM" id="MobiDB-lite"/>
    </source>
</evidence>
<dbReference type="GO" id="GO:1990238">
    <property type="term" value="F:double-stranded DNA endonuclease activity"/>
    <property type="evidence" value="ECO:0007669"/>
    <property type="project" value="TreeGrafter"/>
</dbReference>
<dbReference type="Pfam" id="PF04754">
    <property type="entry name" value="Transposase_31"/>
    <property type="match status" value="1"/>
</dbReference>
<dbReference type="NCBIfam" id="TIGR01784">
    <property type="entry name" value="T_den_put_tspse"/>
    <property type="match status" value="1"/>
</dbReference>
<evidence type="ECO:0000259" key="3">
    <source>
        <dbReference type="Pfam" id="PF04754"/>
    </source>
</evidence>
<dbReference type="GO" id="GO:0006310">
    <property type="term" value="P:DNA recombination"/>
    <property type="evidence" value="ECO:0007669"/>
    <property type="project" value="TreeGrafter"/>
</dbReference>
<dbReference type="EMBL" id="BMYX01000006">
    <property type="protein sequence ID" value="GGY12380.1"/>
    <property type="molecule type" value="Genomic_DNA"/>
</dbReference>
<comment type="similarity">
    <text evidence="1">Belongs to the Rpn/YhgA-like nuclease family.</text>
</comment>
<feature type="compositionally biased region" description="Polar residues" evidence="2">
    <location>
        <begin position="214"/>
        <end position="230"/>
    </location>
</feature>
<dbReference type="InterPro" id="IPR051699">
    <property type="entry name" value="Rpn/YhgA-like_nuclease"/>
</dbReference>
<evidence type="ECO:0000256" key="1">
    <source>
        <dbReference type="ARBA" id="ARBA00009787"/>
    </source>
</evidence>
<feature type="region of interest" description="Disordered" evidence="2">
    <location>
        <begin position="206"/>
        <end position="239"/>
    </location>
</feature>